<comment type="caution">
    <text evidence="1">The sequence shown here is derived from an EMBL/GenBank/DDBJ whole genome shotgun (WGS) entry which is preliminary data.</text>
</comment>
<evidence type="ECO:0000313" key="2">
    <source>
        <dbReference type="Proteomes" id="UP000093592"/>
    </source>
</evidence>
<sequence length="64" mass="7016">MTFSLRHEVVSRLLTTRRTACDGGAAGTASKLGQNRAGGPVLSSRSLLHRQQDVVMIERVVRMH</sequence>
<dbReference type="EMBL" id="LZKJ01000133">
    <property type="protein sequence ID" value="OBI44606.1"/>
    <property type="molecule type" value="Genomic_DNA"/>
</dbReference>
<reference evidence="2" key="1">
    <citation type="submission" date="2016-06" db="EMBL/GenBank/DDBJ databases">
        <authorList>
            <person name="Sutton G."/>
            <person name="Brinkac L."/>
            <person name="Sanka R."/>
            <person name="Adams M."/>
            <person name="Lau E."/>
            <person name="Sam S."/>
            <person name="Sreng N."/>
            <person name="Him V."/>
            <person name="Kerleguer A."/>
            <person name="Cheng S."/>
        </authorList>
    </citation>
    <scope>NUCLEOTIDE SEQUENCE [LARGE SCALE GENOMIC DNA]</scope>
    <source>
        <strain evidence="2">E861</strain>
    </source>
</reference>
<accession>A0A1A2Z615</accession>
<evidence type="ECO:0000313" key="1">
    <source>
        <dbReference type="EMBL" id="OBI44606.1"/>
    </source>
</evidence>
<proteinExistence type="predicted"/>
<organism evidence="1 2">
    <name type="scientific">Mycobacterium kyorinense</name>
    <dbReference type="NCBI Taxonomy" id="487514"/>
    <lineage>
        <taxon>Bacteria</taxon>
        <taxon>Bacillati</taxon>
        <taxon>Actinomycetota</taxon>
        <taxon>Actinomycetes</taxon>
        <taxon>Mycobacteriales</taxon>
        <taxon>Mycobacteriaceae</taxon>
        <taxon>Mycobacterium</taxon>
    </lineage>
</organism>
<protein>
    <submittedName>
        <fullName evidence="1">Uncharacterized protein</fullName>
    </submittedName>
</protein>
<dbReference type="AlphaFoldDB" id="A0A1A2Z615"/>
<gene>
    <name evidence="1" type="ORF">A5707_02795</name>
</gene>
<name>A0A1A2Z615_9MYCO</name>
<dbReference type="Proteomes" id="UP000093592">
    <property type="component" value="Unassembled WGS sequence"/>
</dbReference>